<sequence length="3307" mass="388319">MTINNNKQFYLLKRIILIIVVFSQLVHSLVEHCQYYLDQNQNQCKKCYGDLIPNLDRNHCVCPQFMYFIPSSLECTMVCPHTQFEDDSNMTCSEILQCPQQFLLGQSFYQSEISGLATYNDKYLASFDQKSVILWDMENKILLNSFKSNQVYGEENNLQQQSYQRKDNDPNSDDENSTQTQNEFFLGIKFLNESFLIGWTNYRILVWNVQQGYIENIVGYSLNQVNFFVKDASFGLNSIMFKDASSCQANYLISDIFDSDETKMSNDDGITSQSYIIDEIILNCNDTAAIQMLYSIGDKVYGLTYKQNLFEWSFSDNSGIIIEADRVDQFVMSAKKYNKSLWYLKNSTLNIISLNKIGQFQFEKQFSSFNLNKYENYTYFDFIYLENKNLVFFKLDTFIQIWFLNKTDNSFYCIQEISQCIDLQNCKYSNQLFYLKNELSEFLLAYSKIFNSVTIFSIISNDTGQIKLICKNPLVLDNKIFISSKYFYTYGTNIKQFTDGEQPNQQFQLQQLLGDVASSKIYSQNFEQIQNVATSSYNINLYYSLSQYNLIAWNLYHGKAVFNLQFSSVQQNMIAQGNLLVTASVASTIQEGAIDKYQIVYSIIMVRQDGFYKIGERYFEYNKDIKNLMLFKQQYLVASSNKQIKVFYIGDMDLGNQQSQNSSKDQSFEEENEFKIYFNNVNGNFIQIFLNQGLITIKNCLNITKILYNIQIDGLNLCEIIKYQENSSTLILVCTNLQKIYILDDTLQINYIISKKQNKKNSVLGLYFSKNLNQLTLLQRERFVIYDVVQKVEIFLQQINAQIVNLWQDFADTGKIFFLYDYKRYMIIDLYSSQKILIQDQYSSANILSKVFYDCLNDRLFYVFQNKTIHHQQFGNSTTILVTSNNSSITPFDAKNQKVFLEQIDNFIIVSNAQNNKLRIYDYLKNTQLVFSVDYQFTIFKIVPFKFMQQLLLFSSQRSEVILVDLKMVSEPNYQPNIYNLPENALSNVRIIVDQDNNNHIICYYDQLSQVFHIYSFPNIKKLYSVDMKQTFLFVTQFLDLQIDIINCQLQILAINYQGIYYVIFYEYQNQDFSFITIQDKANELIPIEYSHLYVVGIYQDKITFYDRKTGELYLQFQPSIPSALSATYSVDLLFHIFYSNSMGVVLDFENEGNKVFYYTDWPEQVKKFMCFRDLDFVLFIEVSSIAIANKKSGDLIYRYRMLDDQNQYLNYKYIEEKGLVIVQFMNNLVGYNILNLQLQFDIQIYPLSGSFLYKLDTHMILFCNKSDGTLQWIPYYSINQLQASQQPNNQQLILKITSTLYLMIDDDMVLWKYILGPFESYNFIAKFGNLVISMHLLDGLFPVIICQNAAYFFNYDLNGLTIYTPQSQFNYFLVQQNQIFEVGISSIFRIKLLQIKKTLDITVAKKDKGPSYQINSINIMDEQFDYKGIIKCIQIQNTDIGIFLNSSKKQNSFKSYVLEEYPKNNFNLVAVNSFSFASDIFFIKALSPDNIFVINSYSIYKFSIQGSTRSSQQVFKQIALAELQFMIDQTKFSDRYVFILSKIARKILVLDIKTLQKVYEIFTPGIQSQIQIVQQQYFVVFTAYQINFYELDTLQLNQIKTNFPFVKFIFYQQGDPFFVIATQSKIVFLSQEFVIAYSYQVENPRLVFYNISQKLGVTSIQMQFFSNLGLHILDVPLNYMSIQPFNNCYVDFNSDMKKYQQKQIINRIQPCIQAENQFDGITINYFLNQGEQPFMINELTEFKQKLRFRLFPYILVKDDSQEDSFSLDFLVFSKYLIKSLLVNGFFLQAPSLSRNNKYSQYSQIVILQKVNIFDISYQNNGFYLSDQSLLIINDLDLKNLRIVGNPLFRFKGQQQIIIKNLQMQNLTVEMNLFEFQGQSNLTIENVVIKNITLKEINLFQMTNVESLQIKNLFIQDCQSQNINNKVFESNVDEQMLANFIFSINGIYNLQIGNVTFQRMINTSFIFYNNVYSNEKSHQSLKYESIEMYDLQIQNNSCNQQLINIKSNNFILQDSYFFNNKCQTCVFGATLFLFQTNAEMFNVTMKNNTSVSGAAIFATTHSKLYIQHHSFFQFNEAYAFGGGIFLDQSDLFIDSTSYFIGNRANIGGAIFNQNNISCKQMIGVYKQQLINNSALIYGNNCGFMPSKIVLQDFQDQIKKDENNEFNYTLSNFMSGDIIEIRVVLYDDENSIVKISKYQHSHYLVQSFLQRIKILTISCTNNIKLAGQMILNYQNTDVDNNQWIFDDIRILGTPLDQGFIFLYLENLLENISIDAPLYNLSKKQLDKDIDVIPYNIDQTNQMQNIIQINVNFRQCNIGEILIQEKQYQICYPCPEGFYSLQAVSQIQNSTHLCLKCPEQARSCQGSLILLKNGYWRYDNYTDDILQCSYNPDNCQAESEESRFYCKQGFVGPLCESCDIYGKVWGESYMKYQRNCYKCRDMSTFQYYFPLIIIFFVMIIYIVFSIKLAIQMAQGFAYSYYLRMIGMISLGNSVIKDLSPFYIKQLIHFFQIANIISYEDYQLQKIYYYIPNTVSIPIGNFLYSFDCLFAKVDESKIQIAFLRIIWIFIIPLIYAISIVIIYSIMLLYKQQKFNKLFFSNGLFVLLIFLQPNIISSLLETVFCREIGNKLYIQADIMSECLSQMHLKSIAVISIPGLILWIFIIPIGILRKLWKNKQRLDSVSMRFNFGFLFQEYKQKFYYWEFIKSYKKIFIVLIHTSIQKRFFIKCSMIGVTLLAYLITSNQYRPYKMNRFNRIDRLLIIGLIFLIFINMCQYEAKYPVTQIICLIFNIIVYYAFLIYLFYISVREKLMSHFHTHILKIKSILKKKYPRVFSCFDTTEPINILRAHKNWKKVVNIVKNKRYLQLHIDRILFNSQSIQQPQAIYGHSQGQKKQENSNIQGYYDKSVCNNKFNSKEIINLDVQKEKIMFQGDSQPQSINFDYIQTIQKDNNTLNRLGSATSQIHSNNYLFQAENQEVFSNQFTIQVVNNNNDNNFEDKDVRNLKILNNIELQNNSFKQNEEQNPQLNPNKQVSSNNKTVMKDNENQVLNKVFEKQNKKFQSFLKKQKEEQLQNSNQQKVQSMPLICDFIDVINSQQKSNTDYDYIYQNKQEISNQQETFSDQKQMQSNKSQDIDNPYQFNQNKQNYTRVLNDGNQMFQNTSQNAEQKQVKRLYQNFDKKTEKKLYQPSILLNDTLGRDQKINNKFVKRLYNDSNNVQNYNKQTAVNQQQNKGMKSLNQKQIINLNQVNFDKQSLSSQFKMQRMNTKRRKNVIIQQNSDSSSDEEDSLNSSSEEEIQNNKFQNKQNVLGN</sequence>
<feature type="transmembrane region" description="Helical" evidence="2">
    <location>
        <begin position="2722"/>
        <end position="2739"/>
    </location>
</feature>
<dbReference type="EMBL" id="GG662544">
    <property type="protein sequence ID" value="EAR83881.2"/>
    <property type="molecule type" value="Genomic_DNA"/>
</dbReference>
<feature type="transmembrane region" description="Helical" evidence="2">
    <location>
        <begin position="2782"/>
        <end position="2801"/>
    </location>
</feature>
<feature type="chain" id="PRO_5004200949" evidence="3">
    <location>
        <begin position="29"/>
        <end position="3307"/>
    </location>
</feature>
<feature type="region of interest" description="Disordered" evidence="1">
    <location>
        <begin position="3113"/>
        <end position="3134"/>
    </location>
</feature>
<feature type="signal peptide" evidence="3">
    <location>
        <begin position="1"/>
        <end position="28"/>
    </location>
</feature>
<evidence type="ECO:0000256" key="2">
    <source>
        <dbReference type="SAM" id="Phobius"/>
    </source>
</evidence>
<accession>Q22EZ4</accession>
<evidence type="ECO:0000313" key="5">
    <source>
        <dbReference type="Proteomes" id="UP000009168"/>
    </source>
</evidence>
<feature type="transmembrane region" description="Helical" evidence="2">
    <location>
        <begin position="2524"/>
        <end position="2543"/>
    </location>
</feature>
<feature type="transmembrane region" description="Helical" evidence="2">
    <location>
        <begin position="2594"/>
        <end position="2612"/>
    </location>
</feature>
<dbReference type="GeneID" id="7835543"/>
<dbReference type="PANTHER" id="PTHR11319:SF35">
    <property type="entry name" value="OUTER MEMBRANE PROTEIN PMPC-RELATED"/>
    <property type="match status" value="1"/>
</dbReference>
<evidence type="ECO:0000256" key="1">
    <source>
        <dbReference type="SAM" id="MobiDB-lite"/>
    </source>
</evidence>
<feature type="transmembrane region" description="Helical" evidence="2">
    <location>
        <begin position="2647"/>
        <end position="2667"/>
    </location>
</feature>
<dbReference type="SUPFAM" id="SSF51126">
    <property type="entry name" value="Pectin lyase-like"/>
    <property type="match status" value="1"/>
</dbReference>
<reference evidence="5" key="1">
    <citation type="journal article" date="2006" name="PLoS Biol.">
        <title>Macronuclear genome sequence of the ciliate Tetrahymena thermophila, a model eukaryote.</title>
        <authorList>
            <person name="Eisen J.A."/>
            <person name="Coyne R.S."/>
            <person name="Wu M."/>
            <person name="Wu D."/>
            <person name="Thiagarajan M."/>
            <person name="Wortman J.R."/>
            <person name="Badger J.H."/>
            <person name="Ren Q."/>
            <person name="Amedeo P."/>
            <person name="Jones K.M."/>
            <person name="Tallon L.J."/>
            <person name="Delcher A.L."/>
            <person name="Salzberg S.L."/>
            <person name="Silva J.C."/>
            <person name="Haas B.J."/>
            <person name="Majoros W.H."/>
            <person name="Farzad M."/>
            <person name="Carlton J.M."/>
            <person name="Smith R.K. Jr."/>
            <person name="Garg J."/>
            <person name="Pearlman R.E."/>
            <person name="Karrer K.M."/>
            <person name="Sun L."/>
            <person name="Manning G."/>
            <person name="Elde N.C."/>
            <person name="Turkewitz A.P."/>
            <person name="Asai D.J."/>
            <person name="Wilkes D.E."/>
            <person name="Wang Y."/>
            <person name="Cai H."/>
            <person name="Collins K."/>
            <person name="Stewart B.A."/>
            <person name="Lee S.R."/>
            <person name="Wilamowska K."/>
            <person name="Weinberg Z."/>
            <person name="Ruzzo W.L."/>
            <person name="Wloga D."/>
            <person name="Gaertig J."/>
            <person name="Frankel J."/>
            <person name="Tsao C.-C."/>
            <person name="Gorovsky M.A."/>
            <person name="Keeling P.J."/>
            <person name="Waller R.F."/>
            <person name="Patron N.J."/>
            <person name="Cherry J.M."/>
            <person name="Stover N.A."/>
            <person name="Krieger C.J."/>
            <person name="del Toro C."/>
            <person name="Ryder H.F."/>
            <person name="Williamson S.C."/>
            <person name="Barbeau R.A."/>
            <person name="Hamilton E.P."/>
            <person name="Orias E."/>
        </authorList>
    </citation>
    <scope>NUCLEOTIDE SEQUENCE [LARGE SCALE GENOMIC DNA]</scope>
    <source>
        <strain evidence="5">SB210</strain>
    </source>
</reference>
<keyword evidence="2 4" id="KW-0812">Transmembrane</keyword>
<proteinExistence type="predicted"/>
<keyword evidence="2" id="KW-1133">Transmembrane helix</keyword>
<feature type="region of interest" description="Disordered" evidence="1">
    <location>
        <begin position="159"/>
        <end position="178"/>
    </location>
</feature>
<dbReference type="Proteomes" id="UP000009168">
    <property type="component" value="Unassembled WGS sequence"/>
</dbReference>
<gene>
    <name evidence="4" type="ORF">TTHERM_00822190</name>
</gene>
<dbReference type="SUPFAM" id="SSF69322">
    <property type="entry name" value="Tricorn protease domain 2"/>
    <property type="match status" value="1"/>
</dbReference>
<evidence type="ECO:0000313" key="4">
    <source>
        <dbReference type="EMBL" id="EAR83881.2"/>
    </source>
</evidence>
<keyword evidence="2" id="KW-0472">Membrane</keyword>
<feature type="compositionally biased region" description="Polar residues" evidence="1">
    <location>
        <begin position="3295"/>
        <end position="3307"/>
    </location>
</feature>
<name>Q22EZ4_TETTS</name>
<organism evidence="4 5">
    <name type="scientific">Tetrahymena thermophila (strain SB210)</name>
    <dbReference type="NCBI Taxonomy" id="312017"/>
    <lineage>
        <taxon>Eukaryota</taxon>
        <taxon>Sar</taxon>
        <taxon>Alveolata</taxon>
        <taxon>Ciliophora</taxon>
        <taxon>Intramacronucleata</taxon>
        <taxon>Oligohymenophorea</taxon>
        <taxon>Hymenostomatida</taxon>
        <taxon>Tetrahymenina</taxon>
        <taxon>Tetrahymenidae</taxon>
        <taxon>Tetrahymena</taxon>
    </lineage>
</organism>
<dbReference type="InterPro" id="IPR011050">
    <property type="entry name" value="Pectin_lyase_fold/virulence"/>
</dbReference>
<dbReference type="KEGG" id="tet:TTHERM_00822190"/>
<evidence type="ECO:0000256" key="3">
    <source>
        <dbReference type="SAM" id="SignalP"/>
    </source>
</evidence>
<dbReference type="InParanoid" id="Q22EZ4"/>
<protein>
    <submittedName>
        <fullName evidence="4">Transmembrane protein, putative</fullName>
    </submittedName>
</protein>
<feature type="region of interest" description="Disordered" evidence="1">
    <location>
        <begin position="3258"/>
        <end position="3307"/>
    </location>
</feature>
<feature type="transmembrane region" description="Helical" evidence="2">
    <location>
        <begin position="2443"/>
        <end position="2462"/>
    </location>
</feature>
<dbReference type="PANTHER" id="PTHR11319">
    <property type="entry name" value="G PROTEIN-COUPLED RECEPTOR-RELATED"/>
    <property type="match status" value="1"/>
</dbReference>
<feature type="compositionally biased region" description="Acidic residues" evidence="1">
    <location>
        <begin position="3278"/>
        <end position="3293"/>
    </location>
</feature>
<feature type="transmembrane region" description="Helical" evidence="2">
    <location>
        <begin position="2555"/>
        <end position="2582"/>
    </location>
</feature>
<dbReference type="RefSeq" id="XP_001031544.2">
    <property type="nucleotide sequence ID" value="XM_001031544.2"/>
</dbReference>
<feature type="transmembrane region" description="Helical" evidence="2">
    <location>
        <begin position="2751"/>
        <end position="2770"/>
    </location>
</feature>
<dbReference type="HOGENOM" id="CLU_230391_0_0_1"/>
<keyword evidence="3" id="KW-0732">Signal</keyword>
<dbReference type="STRING" id="312017.Q22EZ4"/>
<dbReference type="OrthoDB" id="338325at2759"/>
<keyword evidence="5" id="KW-1185">Reference proteome</keyword>
<feature type="compositionally biased region" description="Polar residues" evidence="1">
    <location>
        <begin position="3113"/>
        <end position="3128"/>
    </location>
</feature>